<dbReference type="EMBL" id="AONG01000012">
    <property type="protein sequence ID" value="KIQ68949.1"/>
    <property type="molecule type" value="Genomic_DNA"/>
</dbReference>
<gene>
    <name evidence="2" type="ORF">Wenmar_02681</name>
</gene>
<feature type="signal peptide" evidence="1">
    <location>
        <begin position="1"/>
        <end position="38"/>
    </location>
</feature>
<feature type="chain" id="PRO_5002230200" evidence="1">
    <location>
        <begin position="39"/>
        <end position="168"/>
    </location>
</feature>
<proteinExistence type="predicted"/>
<sequence>MAAGLASRQIALTGAAMPLLRPAALAVCLALLPAAAPAFCFLGCDEESEGAEAAAAFAAALGFAAPEGVEVQHHLDGGFQDAFFQSRLAATPEGLATLGDLLGADLAALPPAEDTRGYTDADWWPEAPPVGLTGADISLPGWPYAAIRVAPDPDAPGALMVLLSGNET</sequence>
<accession>A0A0D0Q318</accession>
<evidence type="ECO:0000313" key="3">
    <source>
        <dbReference type="Proteomes" id="UP000035100"/>
    </source>
</evidence>
<dbReference type="AlphaFoldDB" id="A0A0D0Q318"/>
<name>A0A0D0Q318_9RHOB</name>
<organism evidence="2 3">
    <name type="scientific">Wenxinia marina DSM 24838</name>
    <dbReference type="NCBI Taxonomy" id="1123501"/>
    <lineage>
        <taxon>Bacteria</taxon>
        <taxon>Pseudomonadati</taxon>
        <taxon>Pseudomonadota</taxon>
        <taxon>Alphaproteobacteria</taxon>
        <taxon>Rhodobacterales</taxon>
        <taxon>Roseobacteraceae</taxon>
        <taxon>Wenxinia</taxon>
    </lineage>
</organism>
<evidence type="ECO:0000256" key="1">
    <source>
        <dbReference type="SAM" id="SignalP"/>
    </source>
</evidence>
<evidence type="ECO:0000313" key="2">
    <source>
        <dbReference type="EMBL" id="KIQ68949.1"/>
    </source>
</evidence>
<dbReference type="STRING" id="1123501.Wenmar_02681"/>
<keyword evidence="1" id="KW-0732">Signal</keyword>
<keyword evidence="3" id="KW-1185">Reference proteome</keyword>
<dbReference type="Proteomes" id="UP000035100">
    <property type="component" value="Unassembled WGS sequence"/>
</dbReference>
<protein>
    <submittedName>
        <fullName evidence="2">Uncharacterized protein</fullName>
    </submittedName>
</protein>
<comment type="caution">
    <text evidence="2">The sequence shown here is derived from an EMBL/GenBank/DDBJ whole genome shotgun (WGS) entry which is preliminary data.</text>
</comment>
<reference evidence="2 3" key="1">
    <citation type="submission" date="2013-01" db="EMBL/GenBank/DDBJ databases">
        <authorList>
            <person name="Fiebig A."/>
            <person name="Goeker M."/>
            <person name="Klenk H.-P.P."/>
        </authorList>
    </citation>
    <scope>NUCLEOTIDE SEQUENCE [LARGE SCALE GENOMIC DNA]</scope>
    <source>
        <strain evidence="2 3">DSM 24838</strain>
    </source>
</reference>